<keyword evidence="1" id="KW-1133">Transmembrane helix</keyword>
<name>A0A1N7SYR5_CAEEL</name>
<dbReference type="OrthoDB" id="10479183at2759"/>
<feature type="transmembrane region" description="Helical" evidence="1">
    <location>
        <begin position="43"/>
        <end position="67"/>
    </location>
</feature>
<keyword evidence="3" id="KW-1185">Reference proteome</keyword>
<dbReference type="FunCoup" id="A0A1N7SYR5">
    <property type="interactions" value="308"/>
</dbReference>
<reference evidence="2 3" key="1">
    <citation type="journal article" date="1998" name="Science">
        <title>Genome sequence of the nematode C. elegans: a platform for investigating biology.</title>
        <authorList>
            <consortium name="The C. elegans sequencing consortium"/>
            <person name="Sulson J.E."/>
            <person name="Waterston R."/>
        </authorList>
    </citation>
    <scope>NUCLEOTIDE SEQUENCE [LARGE SCALE GENOMIC DNA]</scope>
    <source>
        <strain evidence="2 3">Bristol N2</strain>
    </source>
</reference>
<feature type="transmembrane region" description="Helical" evidence="1">
    <location>
        <begin position="160"/>
        <end position="180"/>
    </location>
</feature>
<evidence type="ECO:0000313" key="3">
    <source>
        <dbReference type="Proteomes" id="UP000001940"/>
    </source>
</evidence>
<dbReference type="InParanoid" id="A0A1N7SYR5"/>
<dbReference type="Proteomes" id="UP000001940">
    <property type="component" value="Chromosome V"/>
</dbReference>
<keyword evidence="1" id="KW-0812">Transmembrane</keyword>
<dbReference type="CTD" id="3565167"/>
<evidence type="ECO:0000313" key="2">
    <source>
        <dbReference type="EMBL" id="SIT60444.1"/>
    </source>
</evidence>
<evidence type="ECO:0000256" key="1">
    <source>
        <dbReference type="SAM" id="Phobius"/>
    </source>
</evidence>
<accession>A0A1N7SYR5</accession>
<dbReference type="WormBase" id="C12D8.13b">
    <property type="protein sequence ID" value="CE34680"/>
    <property type="gene ID" value="WBGene00007540"/>
</dbReference>
<proteinExistence type="predicted"/>
<feature type="transmembrane region" description="Helical" evidence="1">
    <location>
        <begin position="79"/>
        <end position="97"/>
    </location>
</feature>
<dbReference type="AlphaFoldDB" id="A0A1N7SYR5"/>
<evidence type="ECO:0000313" key="4">
    <source>
        <dbReference type="WormBase" id="C12D8.13b"/>
    </source>
</evidence>
<organism evidence="2 3">
    <name type="scientific">Caenorhabditis elegans</name>
    <dbReference type="NCBI Taxonomy" id="6239"/>
    <lineage>
        <taxon>Eukaryota</taxon>
        <taxon>Metazoa</taxon>
        <taxon>Ecdysozoa</taxon>
        <taxon>Nematoda</taxon>
        <taxon>Chromadorea</taxon>
        <taxon>Rhabditida</taxon>
        <taxon>Rhabditina</taxon>
        <taxon>Rhabditomorpha</taxon>
        <taxon>Rhabditoidea</taxon>
        <taxon>Rhabditidae</taxon>
        <taxon>Peloderinae</taxon>
        <taxon>Caenorhabditis</taxon>
    </lineage>
</organism>
<feature type="transmembrane region" description="Helical" evidence="1">
    <location>
        <begin position="117"/>
        <end position="139"/>
    </location>
</feature>
<keyword evidence="2" id="KW-0675">Receptor</keyword>
<sequence>MSTVVIVFISILWLVCLGSLLFFKELRLIFLTTLFFLRLLRGVFAPMIPSIITMIMFLYSLALVFQRAETLKTAFQSKIGSRAIWILSFIYALWFHPWNSYNQMVYHHTFEGSLFPIFYINLVDCFMIMSSTVLIVIKLKDVYNHPKYLSNYELTSINHVIIILLFQYLMLLYIGAVVFIFGTNETRNIEPDSNNEVEIWMTFCIFGPFSYPYSVFISSLFSRKRSKIRHMRTVTFDARRMRSQ</sequence>
<feature type="transmembrane region" description="Helical" evidence="1">
    <location>
        <begin position="5"/>
        <end position="23"/>
    </location>
</feature>
<protein>
    <submittedName>
        <fullName evidence="2">Serpentine receptor class gamma</fullName>
    </submittedName>
</protein>
<dbReference type="EMBL" id="BX284605">
    <property type="protein sequence ID" value="SIT60444.1"/>
    <property type="molecule type" value="Genomic_DNA"/>
</dbReference>
<gene>
    <name evidence="2 4" type="ORF">C12D8.13</name>
    <name evidence="2" type="ORF">CELE_C12D8.13</name>
</gene>
<dbReference type="RefSeq" id="NP_001335554.1">
    <property type="nucleotide sequence ID" value="NM_001348582.2"/>
</dbReference>
<feature type="transmembrane region" description="Helical" evidence="1">
    <location>
        <begin position="200"/>
        <end position="222"/>
    </location>
</feature>
<keyword evidence="1" id="KW-0472">Membrane</keyword>
<dbReference type="GeneID" id="3565167"/>
<dbReference type="AGR" id="WB:WBGene00007540"/>